<proteinExistence type="predicted"/>
<feature type="region of interest" description="Disordered" evidence="1">
    <location>
        <begin position="70"/>
        <end position="96"/>
    </location>
</feature>
<gene>
    <name evidence="2" type="ORF">CCALI_01842</name>
</gene>
<accession>S0EV69</accession>
<sequence length="111" mass="11899">MYLGRNISPKSAAAVIIDRKMANVEALIPFPRSAIEAELASRAGTPSNVGGAHIVGGRIVVTQISKRTNGGTENFFGPPTQVLPRLSTASTRNRRPSWRQVLARHVRVVGA</sequence>
<protein>
    <submittedName>
        <fullName evidence="2">Uncharacterized protein</fullName>
    </submittedName>
</protein>
<dbReference type="HOGENOM" id="CLU_2153874_0_0_0"/>
<dbReference type="EMBL" id="HF951689">
    <property type="protein sequence ID" value="CCW35654.1"/>
    <property type="molecule type" value="Genomic_DNA"/>
</dbReference>
<reference evidence="3" key="1">
    <citation type="submission" date="2013-03" db="EMBL/GenBank/DDBJ databases">
        <title>Genome sequence of Chthonomonas calidirosea, the first sequenced genome from the Armatimonadetes phylum (formally candidate division OP10).</title>
        <authorList>
            <person name="Lee K.C.Y."/>
            <person name="Morgan X.C."/>
            <person name="Dunfield P.F."/>
            <person name="Tamas I."/>
            <person name="Houghton K.M."/>
            <person name="Vyssotski M."/>
            <person name="Ryan J.L.J."/>
            <person name="Lagutin K."/>
            <person name="McDonald I.R."/>
            <person name="Stott M.B."/>
        </authorList>
    </citation>
    <scope>NUCLEOTIDE SEQUENCE [LARGE SCALE GENOMIC DNA]</scope>
    <source>
        <strain evidence="3">DSM 23976 / ICMP 18418 / T49</strain>
    </source>
</reference>
<dbReference type="AlphaFoldDB" id="S0EV69"/>
<dbReference type="KEGG" id="ccz:CCALI_01842"/>
<dbReference type="InParanoid" id="S0EV69"/>
<name>S0EV69_CHTCT</name>
<organism evidence="2 3">
    <name type="scientific">Chthonomonas calidirosea (strain DSM 23976 / ICMP 18418 / T49)</name>
    <dbReference type="NCBI Taxonomy" id="1303518"/>
    <lineage>
        <taxon>Bacteria</taxon>
        <taxon>Bacillati</taxon>
        <taxon>Armatimonadota</taxon>
        <taxon>Chthonomonadia</taxon>
        <taxon>Chthonomonadales</taxon>
        <taxon>Chthonomonadaceae</taxon>
        <taxon>Chthonomonas</taxon>
    </lineage>
</organism>
<evidence type="ECO:0000256" key="1">
    <source>
        <dbReference type="SAM" id="MobiDB-lite"/>
    </source>
</evidence>
<keyword evidence="3" id="KW-1185">Reference proteome</keyword>
<dbReference type="Proteomes" id="UP000014227">
    <property type="component" value="Chromosome I"/>
</dbReference>
<evidence type="ECO:0000313" key="3">
    <source>
        <dbReference type="Proteomes" id="UP000014227"/>
    </source>
</evidence>
<evidence type="ECO:0000313" key="2">
    <source>
        <dbReference type="EMBL" id="CCW35654.1"/>
    </source>
</evidence>